<comment type="caution">
    <text evidence="2">The sequence shown here is derived from an EMBL/GenBank/DDBJ whole genome shotgun (WGS) entry which is preliminary data.</text>
</comment>
<feature type="domain" description="Calcium-activated chloride channel N-terminal" evidence="1">
    <location>
        <begin position="46"/>
        <end position="168"/>
    </location>
</feature>
<organism evidence="2 3">
    <name type="scientific">Caerostris extrusa</name>
    <name type="common">Bark spider</name>
    <name type="synonym">Caerostris bankana</name>
    <dbReference type="NCBI Taxonomy" id="172846"/>
    <lineage>
        <taxon>Eukaryota</taxon>
        <taxon>Metazoa</taxon>
        <taxon>Ecdysozoa</taxon>
        <taxon>Arthropoda</taxon>
        <taxon>Chelicerata</taxon>
        <taxon>Arachnida</taxon>
        <taxon>Araneae</taxon>
        <taxon>Araneomorphae</taxon>
        <taxon>Entelegynae</taxon>
        <taxon>Araneoidea</taxon>
        <taxon>Araneidae</taxon>
        <taxon>Caerostris</taxon>
    </lineage>
</organism>
<dbReference type="Pfam" id="PF08434">
    <property type="entry name" value="CLCA"/>
    <property type="match status" value="1"/>
</dbReference>
<reference evidence="2 3" key="1">
    <citation type="submission" date="2021-06" db="EMBL/GenBank/DDBJ databases">
        <title>Caerostris extrusa draft genome.</title>
        <authorList>
            <person name="Kono N."/>
            <person name="Arakawa K."/>
        </authorList>
    </citation>
    <scope>NUCLEOTIDE SEQUENCE [LARGE SCALE GENOMIC DNA]</scope>
</reference>
<proteinExistence type="predicted"/>
<keyword evidence="3" id="KW-1185">Reference proteome</keyword>
<dbReference type="AlphaFoldDB" id="A0AAV4M5G9"/>
<evidence type="ECO:0000259" key="1">
    <source>
        <dbReference type="Pfam" id="PF08434"/>
    </source>
</evidence>
<name>A0AAV4M5G9_CAEEX</name>
<dbReference type="Proteomes" id="UP001054945">
    <property type="component" value="Unassembled WGS sequence"/>
</dbReference>
<sequence length="209" mass="23409">MFVERFITHFSADKLCITYLSLLPDIIVRCNSVRCLALQLAVNAEVKVENHAYENVLVSFARNVPNDKGQELIESIKKHFEDTSLALHTAVGIRIGTVTIRLPSTWSISPSEDEVIHPSSAEQTEEKSDILVDATEDSAFGKQPIALQYGGCGVKGHQVTVPLQFLNSSEDYPKRIALIFLLMRELPFRRSLILIALHLRQIRGNLKSI</sequence>
<evidence type="ECO:0000313" key="2">
    <source>
        <dbReference type="EMBL" id="GIX67629.1"/>
    </source>
</evidence>
<accession>A0AAV4M5G9</accession>
<dbReference type="EMBL" id="BPLR01001890">
    <property type="protein sequence ID" value="GIX67629.1"/>
    <property type="molecule type" value="Genomic_DNA"/>
</dbReference>
<protein>
    <submittedName>
        <fullName evidence="2">CLCA domain-containing protein</fullName>
    </submittedName>
</protein>
<evidence type="ECO:0000313" key="3">
    <source>
        <dbReference type="Proteomes" id="UP001054945"/>
    </source>
</evidence>
<gene>
    <name evidence="2" type="primary">AVEN_191579_1</name>
    <name evidence="2" type="ORF">CEXT_364451</name>
</gene>
<dbReference type="InterPro" id="IPR013642">
    <property type="entry name" value="CLCA_N"/>
</dbReference>